<protein>
    <submittedName>
        <fullName evidence="2">Thiamin pyrophosphokinase 2</fullName>
    </submittedName>
</protein>
<dbReference type="EMBL" id="AFYH01017799">
    <property type="status" value="NOT_ANNOTATED_CDS"/>
    <property type="molecule type" value="Genomic_DNA"/>
</dbReference>
<dbReference type="EMBL" id="AFYH01017802">
    <property type="status" value="NOT_ANNOTATED_CDS"/>
    <property type="molecule type" value="Genomic_DNA"/>
</dbReference>
<dbReference type="OrthoDB" id="10261522at2759"/>
<dbReference type="EMBL" id="AFYH01017800">
    <property type="status" value="NOT_ANNOTATED_CDS"/>
    <property type="molecule type" value="Genomic_DNA"/>
</dbReference>
<dbReference type="GeneTree" id="ENSGT00390000016016"/>
<reference evidence="3" key="1">
    <citation type="submission" date="2011-08" db="EMBL/GenBank/DDBJ databases">
        <title>The draft genome of Latimeria chalumnae.</title>
        <authorList>
            <person name="Di Palma F."/>
            <person name="Alfoldi J."/>
            <person name="Johnson J."/>
            <person name="Berlin A."/>
            <person name="Gnerre S."/>
            <person name="Jaffe D."/>
            <person name="MacCallum I."/>
            <person name="Young S."/>
            <person name="Walker B.J."/>
            <person name="Lander E."/>
            <person name="Lindblad-Toh K."/>
        </authorList>
    </citation>
    <scope>NUCLEOTIDE SEQUENCE [LARGE SCALE GENOMIC DNA]</scope>
    <source>
        <strain evidence="3">Wild caught</strain>
    </source>
</reference>
<dbReference type="Ensembl" id="ENSLACT00000015534.1">
    <property type="protein sequence ID" value="ENSLACP00000015428.1"/>
    <property type="gene ID" value="ENSLACG00000013583.1"/>
</dbReference>
<reference evidence="2" key="2">
    <citation type="submission" date="2025-08" db="UniProtKB">
        <authorList>
            <consortium name="Ensembl"/>
        </authorList>
    </citation>
    <scope>IDENTIFICATION</scope>
</reference>
<name>H3B0K7_LATCH</name>
<dbReference type="PANTHER" id="PTHR13622:SF8">
    <property type="entry name" value="THIAMIN PYROPHOSPHOKINASE 1"/>
    <property type="match status" value="1"/>
</dbReference>
<dbReference type="GO" id="GO:0044715">
    <property type="term" value="F:8-oxo-dGDP phosphatase activity"/>
    <property type="evidence" value="ECO:0007669"/>
    <property type="project" value="TreeGrafter"/>
</dbReference>
<dbReference type="InterPro" id="IPR015797">
    <property type="entry name" value="NUDIX_hydrolase-like_dom_sf"/>
</dbReference>
<dbReference type="PROSITE" id="PS51462">
    <property type="entry name" value="NUDIX"/>
    <property type="match status" value="1"/>
</dbReference>
<dbReference type="InterPro" id="IPR031804">
    <property type="entry name" value="DUF4743"/>
</dbReference>
<dbReference type="EMBL" id="AFYH01017804">
    <property type="status" value="NOT_ANNOTATED_CDS"/>
    <property type="molecule type" value="Genomic_DNA"/>
</dbReference>
<reference evidence="2" key="3">
    <citation type="submission" date="2025-09" db="UniProtKB">
        <authorList>
            <consortium name="Ensembl"/>
        </authorList>
    </citation>
    <scope>IDENTIFICATION</scope>
</reference>
<dbReference type="RefSeq" id="XP_005989276.1">
    <property type="nucleotide sequence ID" value="XM_005989214.2"/>
</dbReference>
<dbReference type="eggNOG" id="KOG4313">
    <property type="taxonomic scope" value="Eukaryota"/>
</dbReference>
<dbReference type="Gene3D" id="3.90.79.10">
    <property type="entry name" value="Nucleoside Triphosphate Pyrophosphohydrolase"/>
    <property type="match status" value="1"/>
</dbReference>
<keyword evidence="3" id="KW-1185">Reference proteome</keyword>
<proteinExistence type="predicted"/>
<dbReference type="Pfam" id="PF00293">
    <property type="entry name" value="NUDIX"/>
    <property type="match status" value="1"/>
</dbReference>
<dbReference type="OMA" id="VPLQTMY"/>
<evidence type="ECO:0000313" key="2">
    <source>
        <dbReference type="Ensembl" id="ENSLACP00000015428.1"/>
    </source>
</evidence>
<dbReference type="Bgee" id="ENSLACG00000013583">
    <property type="expression patterns" value="Expressed in muscle tissue and 6 other cell types or tissues"/>
</dbReference>
<feature type="domain" description="Nudix hydrolase" evidence="1">
    <location>
        <begin position="133"/>
        <end position="276"/>
    </location>
</feature>
<dbReference type="PANTHER" id="PTHR13622">
    <property type="entry name" value="THIAMIN PYROPHOSPHOKINASE"/>
    <property type="match status" value="1"/>
</dbReference>
<accession>H3B0K7</accession>
<dbReference type="AlphaFoldDB" id="H3B0K7"/>
<evidence type="ECO:0000313" key="3">
    <source>
        <dbReference type="Proteomes" id="UP000008672"/>
    </source>
</evidence>
<dbReference type="FunFam" id="3.90.79.10:FF:000019">
    <property type="entry name" value="Thiamin pyrophosphokinase, putative"/>
    <property type="match status" value="1"/>
</dbReference>
<evidence type="ECO:0000259" key="1">
    <source>
        <dbReference type="PROSITE" id="PS51462"/>
    </source>
</evidence>
<gene>
    <name evidence="2" type="primary">TPK2</name>
</gene>
<dbReference type="HOGENOM" id="CLU_048013_1_0_1"/>
<dbReference type="GeneID" id="102357837"/>
<dbReference type="Proteomes" id="UP000008672">
    <property type="component" value="Unassembled WGS sequence"/>
</dbReference>
<dbReference type="EMBL" id="AFYH01017803">
    <property type="status" value="NOT_ANNOTATED_CDS"/>
    <property type="molecule type" value="Genomic_DNA"/>
</dbReference>
<dbReference type="EMBL" id="AFYH01017801">
    <property type="status" value="NOT_ANNOTATED_CDS"/>
    <property type="molecule type" value="Genomic_DNA"/>
</dbReference>
<dbReference type="InParanoid" id="H3B0K7"/>
<dbReference type="SUPFAM" id="SSF55811">
    <property type="entry name" value="Nudix"/>
    <property type="match status" value="1"/>
</dbReference>
<dbReference type="KEGG" id="lcm:102357837"/>
<organism evidence="2 3">
    <name type="scientific">Latimeria chalumnae</name>
    <name type="common">Coelacanth</name>
    <dbReference type="NCBI Taxonomy" id="7897"/>
    <lineage>
        <taxon>Eukaryota</taxon>
        <taxon>Metazoa</taxon>
        <taxon>Chordata</taxon>
        <taxon>Craniata</taxon>
        <taxon>Vertebrata</taxon>
        <taxon>Euteleostomi</taxon>
        <taxon>Coelacanthiformes</taxon>
        <taxon>Coelacanthidae</taxon>
        <taxon>Latimeria</taxon>
    </lineage>
</organism>
<dbReference type="InterPro" id="IPR000086">
    <property type="entry name" value="NUDIX_hydrolase_dom"/>
</dbReference>
<dbReference type="EMBL" id="AFYH01017805">
    <property type="status" value="NOT_ANNOTATED_CDS"/>
    <property type="molecule type" value="Genomic_DNA"/>
</dbReference>
<dbReference type="CTD" id="751683"/>
<dbReference type="CDD" id="cd03676">
    <property type="entry name" value="NUDIX_Tnr3_like"/>
    <property type="match status" value="1"/>
</dbReference>
<sequence length="303" mass="34350">MAASGAGWSERVRQLLLKMNNFSSRGSCKPFIVAGQQVGFVPTQLLSHLQKYPSVFRLSKDERRKAERVELCPSLATYQERAAAMERVLQELRAQSQFSCLKEWRDEKYEVMPRFSDPPLMNMERAATCLFGVKRYGVHINGFVPQGENGVSMWIARRSYTKQTYPGLLDNMVAGGISSGMGIKETLIKECQEEACIPGSIAARAKPVSTVSYTYEDERGIFPECQFVYDLEVPAEFVPKVGDGEVHEFYLWPLEKVKEAIATSDFKPNCALVALDFLIRHGHIEPDTERFYQDFVEGIHRTL</sequence>
<dbReference type="Pfam" id="PF15916">
    <property type="entry name" value="DUF4743"/>
    <property type="match status" value="1"/>
</dbReference>
<dbReference type="STRING" id="7897.ENSLACP00000015428"/>